<dbReference type="GO" id="GO:0016020">
    <property type="term" value="C:membrane"/>
    <property type="evidence" value="ECO:0007669"/>
    <property type="project" value="InterPro"/>
</dbReference>
<evidence type="ECO:0000313" key="4">
    <source>
        <dbReference type="EMBL" id="AUN30976.1"/>
    </source>
</evidence>
<sequence>MPLRRPVLTHLLAAVCALLAVALPLGPALDLPGTYAVFCLLAFMPAAWFALTRLDLHRAPEWGHANRVTLLRSVLLALVGGSLPFVHDLDAMPAWVLSVIAVTALVLDGVDGWLARRQGLCSPYGARFDMEMDTVAILYLCLLLWLSGEVGEWVLLAGLLRPLFVVAGRVWPWLDNPLPFSQRRRLICMVQVGVLAVCATPLLGPPLTGVAVGAALALLLFSFTVDTVWLHSHRHDGGGTNNG</sequence>
<dbReference type="InterPro" id="IPR048254">
    <property type="entry name" value="CDP_ALCOHOL_P_TRANSF_CS"/>
</dbReference>
<dbReference type="PROSITE" id="PS00379">
    <property type="entry name" value="CDP_ALCOHOL_P_TRANSF"/>
    <property type="match status" value="1"/>
</dbReference>
<dbReference type="GO" id="GO:0008654">
    <property type="term" value="P:phospholipid biosynthetic process"/>
    <property type="evidence" value="ECO:0007669"/>
    <property type="project" value="InterPro"/>
</dbReference>
<keyword evidence="3" id="KW-0472">Membrane</keyword>
<dbReference type="InterPro" id="IPR000462">
    <property type="entry name" value="CDP-OH_P_trans"/>
</dbReference>
<dbReference type="GO" id="GO:0016780">
    <property type="term" value="F:phosphotransferase activity, for other substituted phosphate groups"/>
    <property type="evidence" value="ECO:0007669"/>
    <property type="project" value="InterPro"/>
</dbReference>
<gene>
    <name evidence="4" type="ORF">C0V82_12525</name>
</gene>
<dbReference type="Pfam" id="PF01066">
    <property type="entry name" value="CDP-OH_P_transf"/>
    <property type="match status" value="1"/>
</dbReference>
<keyword evidence="1 2" id="KW-0808">Transferase</keyword>
<dbReference type="EMBL" id="CP025611">
    <property type="protein sequence ID" value="AUN30976.1"/>
    <property type="molecule type" value="Genomic_DNA"/>
</dbReference>
<evidence type="ECO:0000256" key="2">
    <source>
        <dbReference type="RuleBase" id="RU003750"/>
    </source>
</evidence>
<keyword evidence="5" id="KW-1185">Reference proteome</keyword>
<evidence type="ECO:0000256" key="3">
    <source>
        <dbReference type="SAM" id="Phobius"/>
    </source>
</evidence>
<keyword evidence="3" id="KW-0812">Transmembrane</keyword>
<evidence type="ECO:0000256" key="1">
    <source>
        <dbReference type="ARBA" id="ARBA00022679"/>
    </source>
</evidence>
<feature type="transmembrane region" description="Helical" evidence="3">
    <location>
        <begin position="68"/>
        <end position="86"/>
    </location>
</feature>
<feature type="transmembrane region" description="Helical" evidence="3">
    <location>
        <begin position="130"/>
        <end position="147"/>
    </location>
</feature>
<name>A0A2K9NEL3_9PROT</name>
<feature type="transmembrane region" description="Helical" evidence="3">
    <location>
        <begin position="92"/>
        <end position="110"/>
    </location>
</feature>
<feature type="transmembrane region" description="Helical" evidence="3">
    <location>
        <begin position="210"/>
        <end position="230"/>
    </location>
</feature>
<reference evidence="4 5" key="1">
    <citation type="submission" date="2017-12" db="EMBL/GenBank/DDBJ databases">
        <title>Genomes of bacteria within cyanobacterial aggregates.</title>
        <authorList>
            <person name="Cai H."/>
        </authorList>
    </citation>
    <scope>NUCLEOTIDE SEQUENCE [LARGE SCALE GENOMIC DNA]</scope>
    <source>
        <strain evidence="4 5">TH16</strain>
    </source>
</reference>
<organism evidence="4 5">
    <name type="scientific">Niveispirillum cyanobacteriorum</name>
    <dbReference type="NCBI Taxonomy" id="1612173"/>
    <lineage>
        <taxon>Bacteria</taxon>
        <taxon>Pseudomonadati</taxon>
        <taxon>Pseudomonadota</taxon>
        <taxon>Alphaproteobacteria</taxon>
        <taxon>Rhodospirillales</taxon>
        <taxon>Azospirillaceae</taxon>
        <taxon>Niveispirillum</taxon>
    </lineage>
</organism>
<comment type="similarity">
    <text evidence="2">Belongs to the CDP-alcohol phosphatidyltransferase class-I family.</text>
</comment>
<proteinExistence type="inferred from homology"/>
<evidence type="ECO:0000313" key="5">
    <source>
        <dbReference type="Proteomes" id="UP000234752"/>
    </source>
</evidence>
<keyword evidence="3" id="KW-1133">Transmembrane helix</keyword>
<accession>A0A2K9NEL3</accession>
<dbReference type="AlphaFoldDB" id="A0A2K9NEL3"/>
<dbReference type="KEGG" id="ncb:C0V82_12525"/>
<feature type="transmembrane region" description="Helical" evidence="3">
    <location>
        <begin position="34"/>
        <end position="56"/>
    </location>
</feature>
<dbReference type="InterPro" id="IPR043130">
    <property type="entry name" value="CDP-OH_PTrfase_TM_dom"/>
</dbReference>
<dbReference type="Gene3D" id="1.20.120.1760">
    <property type="match status" value="1"/>
</dbReference>
<protein>
    <submittedName>
        <fullName evidence="4">CDP-alcohol phosphatidyltransferase</fullName>
    </submittedName>
</protein>
<dbReference type="Proteomes" id="UP000234752">
    <property type="component" value="Chromosome eg_1"/>
</dbReference>